<sequence length="371" mass="40808">MFSARSLFHSSLGQLVVAQVSQALEFAAATILFSASGLVTCTSSASVAETATSKSRSNFFEPTRAKAAAPALSLVAPLAVSTTSPRDSLGTLDTPVTLVETADEKALAVDVAAFAVSLDIAEPPSPTLSCVSSISSAPPSPIFDSDASFTSQQVEEVQRSDAYWIKREALGDILAAADEEFAQKGLLRGISLADIQEYGVVFIEQEESYELALETSRRNNGKFEEDDIEREERLGCRLEDRIYGWLVRQLYSLDDLPAIDPTRPAAQTTSRSRLARVDSTDEVVDMRTLRARLSLPPPAREELEHFARKCHPDTLDLRRELAKQSCNIAEYKAQQRAQRMFVERARLVRKPAKRAMPIAQRRVPSSAPRFE</sequence>
<proteinExistence type="predicted"/>
<organism evidence="1 2">
    <name type="scientific">Rhodotorula toruloides</name>
    <name type="common">Yeast</name>
    <name type="synonym">Rhodosporidium toruloides</name>
    <dbReference type="NCBI Taxonomy" id="5286"/>
    <lineage>
        <taxon>Eukaryota</taxon>
        <taxon>Fungi</taxon>
        <taxon>Dikarya</taxon>
        <taxon>Basidiomycota</taxon>
        <taxon>Pucciniomycotina</taxon>
        <taxon>Microbotryomycetes</taxon>
        <taxon>Sporidiobolales</taxon>
        <taxon>Sporidiobolaceae</taxon>
        <taxon>Rhodotorula</taxon>
    </lineage>
</organism>
<comment type="caution">
    <text evidence="1">The sequence shown here is derived from an EMBL/GenBank/DDBJ whole genome shotgun (WGS) entry which is preliminary data.</text>
</comment>
<dbReference type="Proteomes" id="UP000321518">
    <property type="component" value="Unassembled WGS sequence"/>
</dbReference>
<evidence type="ECO:0000313" key="2">
    <source>
        <dbReference type="Proteomes" id="UP000321518"/>
    </source>
</evidence>
<name>A0A511KQH1_RHOTO</name>
<gene>
    <name evidence="1" type="ORF">Rt10032_c19g6182</name>
</gene>
<dbReference type="AlphaFoldDB" id="A0A511KQH1"/>
<dbReference type="EMBL" id="BJWK01000019">
    <property type="protein sequence ID" value="GEM12165.1"/>
    <property type="molecule type" value="Genomic_DNA"/>
</dbReference>
<accession>A0A511KQH1</accession>
<protein>
    <submittedName>
        <fullName evidence="1">Uncharacterized protein</fullName>
    </submittedName>
</protein>
<reference evidence="1 2" key="1">
    <citation type="submission" date="2019-07" db="EMBL/GenBank/DDBJ databases">
        <title>Rhodotorula toruloides NBRC10032 genome sequencing.</title>
        <authorList>
            <person name="Shida Y."/>
            <person name="Takaku H."/>
            <person name="Ogasawara W."/>
            <person name="Mori K."/>
        </authorList>
    </citation>
    <scope>NUCLEOTIDE SEQUENCE [LARGE SCALE GENOMIC DNA]</scope>
    <source>
        <strain evidence="1 2">NBRC10032</strain>
    </source>
</reference>
<evidence type="ECO:0000313" key="1">
    <source>
        <dbReference type="EMBL" id="GEM12165.1"/>
    </source>
</evidence>
<dbReference type="OrthoDB" id="2529578at2759"/>